<dbReference type="GO" id="GO:0006935">
    <property type="term" value="P:chemotaxis"/>
    <property type="evidence" value="ECO:0007669"/>
    <property type="project" value="TreeGrafter"/>
</dbReference>
<evidence type="ECO:0000256" key="4">
    <source>
        <dbReference type="ARBA" id="ARBA00029447"/>
    </source>
</evidence>
<dbReference type="SMART" id="SM00304">
    <property type="entry name" value="HAMP"/>
    <property type="match status" value="1"/>
</dbReference>
<dbReference type="PROSITE" id="PS50885">
    <property type="entry name" value="HAMP"/>
    <property type="match status" value="1"/>
</dbReference>
<keyword evidence="7" id="KW-0812">Transmembrane</keyword>
<feature type="domain" description="HAMP" evidence="9">
    <location>
        <begin position="299"/>
        <end position="354"/>
    </location>
</feature>
<dbReference type="InterPro" id="IPR032255">
    <property type="entry name" value="HBM"/>
</dbReference>
<comment type="similarity">
    <text evidence="4">Belongs to the methyl-accepting chemotaxis (MCP) protein family.</text>
</comment>
<evidence type="ECO:0000259" key="8">
    <source>
        <dbReference type="PROSITE" id="PS50111"/>
    </source>
</evidence>
<evidence type="ECO:0000256" key="1">
    <source>
        <dbReference type="ARBA" id="ARBA00004370"/>
    </source>
</evidence>
<dbReference type="AlphaFoldDB" id="W6M7K5"/>
<dbReference type="Gene3D" id="1.10.287.950">
    <property type="entry name" value="Methyl-accepting chemotaxis protein"/>
    <property type="match status" value="1"/>
</dbReference>
<dbReference type="PROSITE" id="PS50111">
    <property type="entry name" value="CHEMOTAXIS_TRANSDUC_2"/>
    <property type="match status" value="1"/>
</dbReference>
<dbReference type="CDD" id="cd06225">
    <property type="entry name" value="HAMP"/>
    <property type="match status" value="1"/>
</dbReference>
<accession>W6M7K5</accession>
<dbReference type="RefSeq" id="WP_053085273.1">
    <property type="nucleotide sequence ID" value="NZ_CBTJ020000040.1"/>
</dbReference>
<keyword evidence="2" id="KW-0488">Methylation</keyword>
<dbReference type="SUPFAM" id="SSF58104">
    <property type="entry name" value="Methyl-accepting chemotaxis protein (MCP) signaling domain"/>
    <property type="match status" value="1"/>
</dbReference>
<feature type="domain" description="Methyl-accepting transducer" evidence="8">
    <location>
        <begin position="359"/>
        <end position="588"/>
    </location>
</feature>
<evidence type="ECO:0000313" key="11">
    <source>
        <dbReference type="Proteomes" id="UP000035760"/>
    </source>
</evidence>
<evidence type="ECO:0000256" key="6">
    <source>
        <dbReference type="SAM" id="MobiDB-lite"/>
    </source>
</evidence>
<dbReference type="GO" id="GO:0005886">
    <property type="term" value="C:plasma membrane"/>
    <property type="evidence" value="ECO:0007669"/>
    <property type="project" value="TreeGrafter"/>
</dbReference>
<comment type="subcellular location">
    <subcellularLocation>
        <location evidence="1">Membrane</location>
    </subcellularLocation>
</comment>
<evidence type="ECO:0000256" key="7">
    <source>
        <dbReference type="SAM" id="Phobius"/>
    </source>
</evidence>
<feature type="compositionally biased region" description="Polar residues" evidence="6">
    <location>
        <begin position="606"/>
        <end position="618"/>
    </location>
</feature>
<dbReference type="InterPro" id="IPR004089">
    <property type="entry name" value="MCPsignal_dom"/>
</dbReference>
<dbReference type="FunFam" id="1.10.287.950:FF:000001">
    <property type="entry name" value="Methyl-accepting chemotaxis sensory transducer"/>
    <property type="match status" value="1"/>
</dbReference>
<comment type="caution">
    <text evidence="10">The sequence shown here is derived from an EMBL/GenBank/DDBJ whole genome shotgun (WGS) entry which is preliminary data.</text>
</comment>
<dbReference type="PANTHER" id="PTHR43531:SF14">
    <property type="entry name" value="METHYL-ACCEPTING CHEMOTAXIS PROTEIN I-RELATED"/>
    <property type="match status" value="1"/>
</dbReference>
<keyword evidence="7" id="KW-1133">Transmembrane helix</keyword>
<reference evidence="10" key="2">
    <citation type="submission" date="2014-03" db="EMBL/GenBank/DDBJ databases">
        <title>Candidatus Competibacter-lineage genomes retrieved from metagenomes reveal functional metabolic diversity.</title>
        <authorList>
            <person name="McIlroy S.J."/>
            <person name="Albertsen M."/>
            <person name="Andresen E.K."/>
            <person name="Saunders A.M."/>
            <person name="Kristiansen R."/>
            <person name="Stokholm-Bjerregaard M."/>
            <person name="Nielsen K.L."/>
            <person name="Nielsen P.H."/>
        </authorList>
    </citation>
    <scope>NUCLEOTIDE SEQUENCE</scope>
    <source>
        <strain evidence="10">Run_A_D11</strain>
    </source>
</reference>
<feature type="transmembrane region" description="Helical" evidence="7">
    <location>
        <begin position="274"/>
        <end position="298"/>
    </location>
</feature>
<dbReference type="GO" id="GO:0007165">
    <property type="term" value="P:signal transduction"/>
    <property type="evidence" value="ECO:0007669"/>
    <property type="project" value="UniProtKB-KW"/>
</dbReference>
<feature type="region of interest" description="Disordered" evidence="6">
    <location>
        <begin position="605"/>
        <end position="665"/>
    </location>
</feature>
<dbReference type="InterPro" id="IPR051310">
    <property type="entry name" value="MCP_chemotaxis"/>
</dbReference>
<dbReference type="Gene3D" id="1.20.1440.210">
    <property type="match status" value="1"/>
</dbReference>
<evidence type="ECO:0000256" key="2">
    <source>
        <dbReference type="ARBA" id="ARBA00022481"/>
    </source>
</evidence>
<dbReference type="GO" id="GO:0004888">
    <property type="term" value="F:transmembrane signaling receptor activity"/>
    <property type="evidence" value="ECO:0007669"/>
    <property type="project" value="TreeGrafter"/>
</dbReference>
<evidence type="ECO:0000259" key="9">
    <source>
        <dbReference type="PROSITE" id="PS50885"/>
    </source>
</evidence>
<dbReference type="CDD" id="cd11386">
    <property type="entry name" value="MCP_signal"/>
    <property type="match status" value="1"/>
</dbReference>
<dbReference type="STRING" id="1400863.BN873_330036"/>
<dbReference type="Pfam" id="PF00672">
    <property type="entry name" value="HAMP"/>
    <property type="match status" value="1"/>
</dbReference>
<dbReference type="InterPro" id="IPR003660">
    <property type="entry name" value="HAMP_dom"/>
</dbReference>
<dbReference type="SMART" id="SM00283">
    <property type="entry name" value="MA"/>
    <property type="match status" value="1"/>
</dbReference>
<name>W6M7K5_9GAMM</name>
<dbReference type="Proteomes" id="UP000035760">
    <property type="component" value="Unassembled WGS sequence"/>
</dbReference>
<proteinExistence type="inferred from homology"/>
<dbReference type="SMART" id="SM01358">
    <property type="entry name" value="HBM"/>
    <property type="match status" value="1"/>
</dbReference>
<keyword evidence="7" id="KW-0472">Membrane</keyword>
<protein>
    <submittedName>
        <fullName evidence="10">Methyl-accepting chemotaxis protein (MCP)</fullName>
    </submittedName>
</protein>
<keyword evidence="11" id="KW-1185">Reference proteome</keyword>
<dbReference type="EMBL" id="CBTJ020000040">
    <property type="protein sequence ID" value="CDI02559.1"/>
    <property type="molecule type" value="Genomic_DNA"/>
</dbReference>
<sequence length="665" mass="71654">MKENNEKKGLRMNIRLKILLGVSVVLAILLALGITAIFNLTQIRGEFDGLVEATQVERYALNARVHVRDFRLGDYEAADKVHNDLKTIITALETIDKASTNTDLLEKSKAARTATLEYTKAFDGFLEAMKSNKVAVATMVNQGQQVIKLAKEYYENSQKEAALWVYINALEIMKSEKDERLYKNRDYYKDMLQKRGELIRYFNQMDGSGTDEKVNQARKATEEYFQAAASWITNDTKVEKEIIPQMTERGGEAVRLAYDAASNAAKSMISTEQLSITTISIGIIIAVILGIIIALVLANMVARPLTYGVEFAKTIASGNLGQRIEPQYLRRGDEIGDLAEALDDMVGQLKGMVGSVNEATSQVASASSEIAQGSSDLAQRTEEQASALEETASSMEELTGTVKQSAENAGQANQLAGAARTQAEQGGQVVDQAVAAMGAIHQSSKKIADIIGVIDEIAFQTNLLALNAAVEAARAGEQGRGFAVVAGEVRKLAQRSADAAKEIKTLITDSVAKVEDGGKLVDKAGQTLKEIVTSIKKVSDIVAEIAAASREQAAGIEQVNKAILQMDQVTQQNAALVEQTAAASHSMGDQAQELQRLMGFFKLDRTNPTAGTTATSAKAPTPLRPVPTTGSRPTVVKTPAKPRPVAAARKPAATAAATEQEWEEF</sequence>
<dbReference type="PANTHER" id="PTHR43531">
    <property type="entry name" value="PROTEIN ICFG"/>
    <property type="match status" value="1"/>
</dbReference>
<evidence type="ECO:0000313" key="10">
    <source>
        <dbReference type="EMBL" id="CDI02559.1"/>
    </source>
</evidence>
<reference evidence="10" key="1">
    <citation type="submission" date="2013-07" db="EMBL/GenBank/DDBJ databases">
        <authorList>
            <person name="McIlroy S."/>
        </authorList>
    </citation>
    <scope>NUCLEOTIDE SEQUENCE [LARGE SCALE GENOMIC DNA]</scope>
    <source>
        <strain evidence="10">Run_A_D11</strain>
    </source>
</reference>
<evidence type="ECO:0000256" key="5">
    <source>
        <dbReference type="PROSITE-ProRule" id="PRU00284"/>
    </source>
</evidence>
<feature type="compositionally biased region" description="Low complexity" evidence="6">
    <location>
        <begin position="633"/>
        <end position="658"/>
    </location>
</feature>
<dbReference type="Pfam" id="PF00015">
    <property type="entry name" value="MCPsignal"/>
    <property type="match status" value="1"/>
</dbReference>
<evidence type="ECO:0000256" key="3">
    <source>
        <dbReference type="ARBA" id="ARBA00023224"/>
    </source>
</evidence>
<organism evidence="10 11">
    <name type="scientific">Candidatus Competibacter denitrificans Run_A_D11</name>
    <dbReference type="NCBI Taxonomy" id="1400863"/>
    <lineage>
        <taxon>Bacteria</taxon>
        <taxon>Pseudomonadati</taxon>
        <taxon>Pseudomonadota</taxon>
        <taxon>Gammaproteobacteria</taxon>
        <taxon>Candidatus Competibacteraceae</taxon>
        <taxon>Candidatus Competibacter</taxon>
    </lineage>
</organism>
<keyword evidence="3 5" id="KW-0807">Transducer</keyword>
<gene>
    <name evidence="10" type="ORF">BN873_330036</name>
</gene>